<reference evidence="3 4" key="1">
    <citation type="submission" date="2018-08" db="EMBL/GenBank/DDBJ databases">
        <title>Chitinophaga sp. K20C18050901, a novel bacterium isolated from forest soil.</title>
        <authorList>
            <person name="Wang C."/>
        </authorList>
    </citation>
    <scope>NUCLEOTIDE SEQUENCE [LARGE SCALE GENOMIC DNA]</scope>
    <source>
        <strain evidence="3 4">K20C18050901</strain>
    </source>
</reference>
<proteinExistence type="predicted"/>
<accession>A0A3E1NYX0</accession>
<evidence type="ECO:0000259" key="2">
    <source>
        <dbReference type="Pfam" id="PF20041"/>
    </source>
</evidence>
<feature type="chain" id="PRO_5017739800" description="DUF6443 domain-containing protein" evidence="1">
    <location>
        <begin position="21"/>
        <end position="1490"/>
    </location>
</feature>
<keyword evidence="1" id="KW-0732">Signal</keyword>
<dbReference type="OrthoDB" id="976756at2"/>
<dbReference type="EMBL" id="QTJV01000008">
    <property type="protein sequence ID" value="RFM33054.1"/>
    <property type="molecule type" value="Genomic_DNA"/>
</dbReference>
<sequence length="1490" mass="164497">MKLRYNLSLGCLLLSLSAAAQVPGGTSRPSAIAAPVPAAYNNTSINLIRKWQANAPGTDTGFVISPSRTPGEITMLTNYMDGLGRPLQTVARGISSLGNDLVSPHVYDSFGREHFRYMPYIQQSANTNDGKFKTDPFNAQKAFFQNTTLNPDMAGEAIYYSQVDFENSPYSRELNVYAPGNSWAKEGGNRPIKKQYYANDVTDSVRIWKLINGIPVNSGIYPKGTLYKTVSIDEQNNQLVEYTDKDQQVILRKQLTQSTYTAHGGWACTYYVYDDLGNPVVVMPPLAVERAMIAGWDASGVMDELCYQYQYDERRRLVVKKLPGAAPLYKVYDVRDRLVFSQDGNQRAKSPQEWLATFYDGQDRPTMTAIYKSNSSREVLQNSLKNSVGSSQDISYTFPLIADLFVNSYDGSSNYKASNSITLGPGFEGTEFTAEIDLISNNGTSVITATNPLPALSASDLYPLSYTYYDNYGYAGQLAYESADFSKPQAGSNPYAETLPGTPFNTTIGLVTGTKVRVLGTNQWITTSFYFDRKGREIQRVAENQPGGKDVLTSLYDFSGKVLSTYLRTRNPRSSLTPQTTTLTMLSYDQAAHLSSVTKRINDEATKDRVILANTYNEQGQLQCKRLDVSGSTTQLDTLTYSYNIRGWLQGINKAYVNSTATSNWFGEELNYDYGFSTALYNGNISGVKWKAGSDNIARAYGYSYDKINRLVNADFRQSTDGQTWTNNSMDFTVSNLSYDANGNIQSMKQMGLIGTASSTIDQLSYTYKTGSNKLESVTDAVNTTTAKLGDFNNGTNTGNDYTYDNNGNTITDLNRGISSISFNHLNLPEKVVIDNKGSITYLYDAAGNKLQKTVVDNTLSPAVTTVTDYVGGSIFIGDTLQQIAHEEGRIRFTYDSTGPTYTYDYFEKDHLGNTRVVLGTTTQSNVYAATMETAGSAKENALFSNIDATRTALPAAYPADATTNPNAYVAKLNGVNGNKIGPSLVLRVMAGDKIQLGVKAFYKSTAANTSGSTTESMVSALAQAFTGSSALDAAHGVTAAGTSGTPLLTTTEYNNLKQKDPSQNLTDKPKAYLNYVMVNDQFKLVNENSGIKQVQGSPDQLQSLAVSEFVVKQTGFLYIYTSNESAENVYFDNLVVVHNAGGLMEVNHYYPYGLTMAGISSNMMNNTYKENKYKFNGVQLENKEFSDGSGLEMYDMFYRKMDPQIGRWWQIDPRPDERFSPYAAMACNPVKFADPMGDTTWLFSSQGNYLGVIYDDLPNEVHFLNVPSTTKPMAKPYFYNKQVANFVGRRMREISVAFMGAKSAASLKAIEAFSESKNKEIAFVGKVDANKEIIFTPLPIDESNKMDEVNGEAQIDKKYSKEEQIGLFMFGHVHGHAAEGSMRKPDPDEQRMWLGEPSREEGADFHPALYREGSGDQKGQSPAIIVTPYGVTIYGTGTYSFTETFHRPYFDPRTWNPPPAESYLLFGTMKGKHPVDPGKSNVTISPGLK</sequence>
<keyword evidence="4" id="KW-1185">Reference proteome</keyword>
<evidence type="ECO:0000313" key="4">
    <source>
        <dbReference type="Proteomes" id="UP000261174"/>
    </source>
</evidence>
<organism evidence="3 4">
    <name type="scientific">Chitinophaga silvisoli</name>
    <dbReference type="NCBI Taxonomy" id="2291814"/>
    <lineage>
        <taxon>Bacteria</taxon>
        <taxon>Pseudomonadati</taxon>
        <taxon>Bacteroidota</taxon>
        <taxon>Chitinophagia</taxon>
        <taxon>Chitinophagales</taxon>
        <taxon>Chitinophagaceae</taxon>
        <taxon>Chitinophaga</taxon>
    </lineage>
</organism>
<dbReference type="Pfam" id="PF20041">
    <property type="entry name" value="DUF6443"/>
    <property type="match status" value="1"/>
</dbReference>
<dbReference type="Proteomes" id="UP000261174">
    <property type="component" value="Unassembled WGS sequence"/>
</dbReference>
<protein>
    <recommendedName>
        <fullName evidence="2">DUF6443 domain-containing protein</fullName>
    </recommendedName>
</protein>
<name>A0A3E1NYX0_9BACT</name>
<dbReference type="InterPro" id="IPR045619">
    <property type="entry name" value="DUF6443"/>
</dbReference>
<dbReference type="InterPro" id="IPR022385">
    <property type="entry name" value="Rhs_assc_core"/>
</dbReference>
<dbReference type="Gene3D" id="2.180.10.10">
    <property type="entry name" value="RHS repeat-associated core"/>
    <property type="match status" value="2"/>
</dbReference>
<feature type="domain" description="DUF6443" evidence="2">
    <location>
        <begin position="68"/>
        <end position="196"/>
    </location>
</feature>
<evidence type="ECO:0000256" key="1">
    <source>
        <dbReference type="SAM" id="SignalP"/>
    </source>
</evidence>
<feature type="signal peptide" evidence="1">
    <location>
        <begin position="1"/>
        <end position="20"/>
    </location>
</feature>
<comment type="caution">
    <text evidence="3">The sequence shown here is derived from an EMBL/GenBank/DDBJ whole genome shotgun (WGS) entry which is preliminary data.</text>
</comment>
<dbReference type="NCBIfam" id="TIGR03696">
    <property type="entry name" value="Rhs_assc_core"/>
    <property type="match status" value="1"/>
</dbReference>
<gene>
    <name evidence="3" type="ORF">DXN04_21740</name>
</gene>
<dbReference type="RefSeq" id="WP_116855487.1">
    <property type="nucleotide sequence ID" value="NZ_QTJV01000008.1"/>
</dbReference>
<evidence type="ECO:0000313" key="3">
    <source>
        <dbReference type="EMBL" id="RFM33054.1"/>
    </source>
</evidence>